<feature type="binding site" evidence="3">
    <location>
        <position position="336"/>
    </location>
    <ligand>
        <name>CTP</name>
        <dbReference type="ChEBI" id="CHEBI:37563"/>
    </ligand>
</feature>
<comment type="similarity">
    <text evidence="3 4">In the C-terminal section; belongs to the PPC synthetase family.</text>
</comment>
<dbReference type="PANTHER" id="PTHR14359:SF6">
    <property type="entry name" value="PHOSPHOPANTOTHENOYLCYSTEINE DECARBOXYLASE"/>
    <property type="match status" value="1"/>
</dbReference>
<dbReference type="Pfam" id="PF02441">
    <property type="entry name" value="Flavoprotein"/>
    <property type="match status" value="1"/>
</dbReference>
<evidence type="ECO:0000256" key="1">
    <source>
        <dbReference type="ARBA" id="ARBA00022793"/>
    </source>
</evidence>
<feature type="region of interest" description="Phosphopantothenoylcysteine decarboxylase" evidence="3">
    <location>
        <begin position="1"/>
        <end position="188"/>
    </location>
</feature>
<dbReference type="InterPro" id="IPR007085">
    <property type="entry name" value="DNA/pantothenate-metab_flavo_C"/>
</dbReference>
<keyword evidence="3" id="KW-0479">Metal-binding</keyword>
<sequence>MFPKGRQIVLGVTGGIAAYKACDLLRRLQDAGFLIRVIPTQSSLNFVGRATWEALSGQPALSTVWENPAEVSHLAAADNADLIVIAPATADTIAKLAQGRADDLLTTTVLASSAPVLVVPAMHPNMWLNSATVHNVELLRSRGFFVMDPEVGRLSGKDFGVGRFPESSKIVAQVLEISKTELLLEGKKVLVTAGGTREEIDPVRFIGNKSSGRQGLAIAYEALRSGAEVTVIAGHTDPFELEGARVIKVNTALEMMSAVENEFTNSDALVMAAAVADARPVSTSTTKIKKADLESIDLTTNPDILSRVAQSKRESQVIVGFAAETISDLIKAGGEKLIGKKADLLYVNDVSGGAIFGQDQTSGSLIGLGIDTVNFDGVSKHEVARSIVAHMAKKLEKING</sequence>
<feature type="region of interest" description="Phosphopantothenate--cysteine ligase" evidence="3">
    <location>
        <begin position="189"/>
        <end position="400"/>
    </location>
</feature>
<comment type="caution">
    <text evidence="3">Lacks conserved residue(s) required for the propagation of feature annotation.</text>
</comment>
<comment type="pathway">
    <text evidence="3 4">Cofactor biosynthesis; coenzyme A biosynthesis; CoA from (R)-pantothenate: step 2/5.</text>
</comment>
<dbReference type="AlphaFoldDB" id="A0A0R2Q4Y5"/>
<evidence type="ECO:0000259" key="5">
    <source>
        <dbReference type="Pfam" id="PF02441"/>
    </source>
</evidence>
<dbReference type="InterPro" id="IPR035929">
    <property type="entry name" value="CoaB-like_sf"/>
</dbReference>
<reference evidence="7 8" key="1">
    <citation type="submission" date="2015-10" db="EMBL/GenBank/DDBJ databases">
        <title>Metagenome-Assembled Genomes uncover a global brackish microbiome.</title>
        <authorList>
            <person name="Hugerth L.W."/>
            <person name="Larsson J."/>
            <person name="Alneberg J."/>
            <person name="Lindh M.V."/>
            <person name="Legrand C."/>
            <person name="Pinhassi J."/>
            <person name="Andersson A.F."/>
        </authorList>
    </citation>
    <scope>NUCLEOTIDE SEQUENCE [LARGE SCALE GENOMIC DNA]</scope>
    <source>
        <strain evidence="7">BACL2 MAG-120813-bin23</strain>
    </source>
</reference>
<dbReference type="InterPro" id="IPR005252">
    <property type="entry name" value="CoaBC"/>
</dbReference>
<dbReference type="PANTHER" id="PTHR14359">
    <property type="entry name" value="HOMO-OLIGOMERIC FLAVIN CONTAINING CYS DECARBOXYLASE FAMILY"/>
    <property type="match status" value="1"/>
</dbReference>
<evidence type="ECO:0000256" key="3">
    <source>
        <dbReference type="HAMAP-Rule" id="MF_02225"/>
    </source>
</evidence>
<comment type="catalytic activity">
    <reaction evidence="3 4">
        <text>N-[(R)-4-phosphopantothenoyl]-L-cysteine + H(+) = (R)-4'-phosphopantetheine + CO2</text>
        <dbReference type="Rhea" id="RHEA:16793"/>
        <dbReference type="ChEBI" id="CHEBI:15378"/>
        <dbReference type="ChEBI" id="CHEBI:16526"/>
        <dbReference type="ChEBI" id="CHEBI:59458"/>
        <dbReference type="ChEBI" id="CHEBI:61723"/>
        <dbReference type="EC" id="4.1.1.36"/>
    </reaction>
</comment>
<dbReference type="GO" id="GO:0004632">
    <property type="term" value="F:phosphopantothenate--cysteine ligase activity"/>
    <property type="evidence" value="ECO:0007669"/>
    <property type="project" value="UniProtKB-UniRule"/>
</dbReference>
<name>A0A0R2Q4Y5_9ACTN</name>
<dbReference type="Pfam" id="PF04127">
    <property type="entry name" value="DFP"/>
    <property type="match status" value="1"/>
</dbReference>
<dbReference type="Gene3D" id="3.40.50.1950">
    <property type="entry name" value="Flavin prenyltransferase-like"/>
    <property type="match status" value="1"/>
</dbReference>
<keyword evidence="3" id="KW-0460">Magnesium</keyword>
<dbReference type="InterPro" id="IPR003382">
    <property type="entry name" value="Flavoprotein"/>
</dbReference>
<proteinExistence type="inferred from homology"/>
<organism evidence="7 8">
    <name type="scientific">Actinobacteria bacterium BACL2 MAG-120813-bin23</name>
    <dbReference type="NCBI Taxonomy" id="1655569"/>
    <lineage>
        <taxon>Bacteria</taxon>
        <taxon>Bacillati</taxon>
        <taxon>Actinomycetota</taxon>
        <taxon>Actinomycetes</taxon>
        <taxon>Actinomycetes incertae sedis</taxon>
        <taxon>ac1 cluster</taxon>
    </lineage>
</organism>
<keyword evidence="3 4" id="KW-0436">Ligase</keyword>
<dbReference type="GO" id="GO:0071513">
    <property type="term" value="C:phosphopantothenoylcysteine decarboxylase complex"/>
    <property type="evidence" value="ECO:0007669"/>
    <property type="project" value="TreeGrafter"/>
</dbReference>
<evidence type="ECO:0000256" key="2">
    <source>
        <dbReference type="ARBA" id="ARBA00023239"/>
    </source>
</evidence>
<comment type="cofactor">
    <cofactor evidence="3">
        <name>Mg(2+)</name>
        <dbReference type="ChEBI" id="CHEBI:18420"/>
    </cofactor>
</comment>
<comment type="pathway">
    <text evidence="3 4">Cofactor biosynthesis; coenzyme A biosynthesis; CoA from (R)-pantothenate: step 3/5.</text>
</comment>
<dbReference type="GO" id="GO:0015937">
    <property type="term" value="P:coenzyme A biosynthetic process"/>
    <property type="evidence" value="ECO:0007669"/>
    <property type="project" value="UniProtKB-UniRule"/>
</dbReference>
<dbReference type="EC" id="6.3.2.5" evidence="3"/>
<keyword evidence="2 3" id="KW-0456">Lyase</keyword>
<feature type="domain" description="DNA/pantothenate metabolism flavoprotein C-terminal" evidence="6">
    <location>
        <begin position="184"/>
        <end position="393"/>
    </location>
</feature>
<dbReference type="GO" id="GO:0015941">
    <property type="term" value="P:pantothenate catabolic process"/>
    <property type="evidence" value="ECO:0007669"/>
    <property type="project" value="InterPro"/>
</dbReference>
<dbReference type="SUPFAM" id="SSF102645">
    <property type="entry name" value="CoaB-like"/>
    <property type="match status" value="1"/>
</dbReference>
<dbReference type="UniPathway" id="UPA00241">
    <property type="reaction ID" value="UER00353"/>
</dbReference>
<feature type="binding site" evidence="3">
    <location>
        <begin position="302"/>
        <end position="305"/>
    </location>
    <ligand>
        <name>CTP</name>
        <dbReference type="ChEBI" id="CHEBI:37563"/>
    </ligand>
</feature>
<comment type="catalytic activity">
    <reaction evidence="3 4">
        <text>(R)-4'-phosphopantothenate + L-cysteine + CTP = N-[(R)-4-phosphopantothenoyl]-L-cysteine + CMP + diphosphate + H(+)</text>
        <dbReference type="Rhea" id="RHEA:19397"/>
        <dbReference type="ChEBI" id="CHEBI:10986"/>
        <dbReference type="ChEBI" id="CHEBI:15378"/>
        <dbReference type="ChEBI" id="CHEBI:33019"/>
        <dbReference type="ChEBI" id="CHEBI:35235"/>
        <dbReference type="ChEBI" id="CHEBI:37563"/>
        <dbReference type="ChEBI" id="CHEBI:59458"/>
        <dbReference type="ChEBI" id="CHEBI:60377"/>
        <dbReference type="EC" id="6.3.2.5"/>
    </reaction>
</comment>
<dbReference type="EMBL" id="LIAT01000032">
    <property type="protein sequence ID" value="KRO45172.1"/>
    <property type="molecule type" value="Genomic_DNA"/>
</dbReference>
<feature type="binding site" evidence="3">
    <location>
        <position position="321"/>
    </location>
    <ligand>
        <name>CTP</name>
        <dbReference type="ChEBI" id="CHEBI:37563"/>
    </ligand>
</feature>
<comment type="function">
    <text evidence="3">Catalyzes two sequential steps in the biosynthesis of coenzyme A. In the first step cysteine is conjugated to 4'-phosphopantothenate to form 4-phosphopantothenoylcysteine. In the second step the latter compound is decarboxylated to form 4'-phosphopantotheine.</text>
</comment>
<dbReference type="SUPFAM" id="SSF52507">
    <property type="entry name" value="Homo-oligomeric flavin-containing Cys decarboxylases, HFCD"/>
    <property type="match status" value="1"/>
</dbReference>
<dbReference type="HAMAP" id="MF_02225">
    <property type="entry name" value="CoaBC"/>
    <property type="match status" value="1"/>
</dbReference>
<comment type="function">
    <text evidence="4">Catalyzes two steps in the biosynthesis of coenzyme A. In the first step cysteine is conjugated to 4'-phosphopantothenate to form 4-phosphopantothenoylcysteine, in the latter compound is decarboxylated to form 4'-phosphopantotheine.</text>
</comment>
<evidence type="ECO:0000259" key="6">
    <source>
        <dbReference type="Pfam" id="PF04127"/>
    </source>
</evidence>
<dbReference type="Proteomes" id="UP000054212">
    <property type="component" value="Unassembled WGS sequence"/>
</dbReference>
<feature type="domain" description="Flavoprotein" evidence="5">
    <location>
        <begin position="7"/>
        <end position="176"/>
    </location>
</feature>
<dbReference type="NCBIfam" id="TIGR00521">
    <property type="entry name" value="coaBC_dfp"/>
    <property type="match status" value="1"/>
</dbReference>
<comment type="similarity">
    <text evidence="3 4">In the N-terminal section; belongs to the HFCD (homo-oligomeric flavin containing Cys decarboxylase) superfamily.</text>
</comment>
<dbReference type="GO" id="GO:0046872">
    <property type="term" value="F:metal ion binding"/>
    <property type="evidence" value="ECO:0007669"/>
    <property type="project" value="UniProtKB-KW"/>
</dbReference>
<feature type="binding site" evidence="3">
    <location>
        <position position="340"/>
    </location>
    <ligand>
        <name>CTP</name>
        <dbReference type="ChEBI" id="CHEBI:37563"/>
    </ligand>
</feature>
<keyword evidence="3 4" id="KW-0285">Flavoprotein</keyword>
<evidence type="ECO:0000256" key="4">
    <source>
        <dbReference type="RuleBase" id="RU364078"/>
    </source>
</evidence>
<dbReference type="InterPro" id="IPR036551">
    <property type="entry name" value="Flavin_trans-like"/>
</dbReference>
<feature type="binding site" evidence="3">
    <location>
        <position position="287"/>
    </location>
    <ligand>
        <name>CTP</name>
        <dbReference type="ChEBI" id="CHEBI:37563"/>
    </ligand>
</feature>
<dbReference type="Gene3D" id="3.40.50.10300">
    <property type="entry name" value="CoaB-like"/>
    <property type="match status" value="1"/>
</dbReference>
<evidence type="ECO:0000313" key="7">
    <source>
        <dbReference type="EMBL" id="KRO45172.1"/>
    </source>
</evidence>
<keyword evidence="1 3" id="KW-0210">Decarboxylase</keyword>
<keyword evidence="3" id="KW-0511">Multifunctional enzyme</keyword>
<comment type="cofactor">
    <cofactor evidence="3">
        <name>FMN</name>
        <dbReference type="ChEBI" id="CHEBI:58210"/>
    </cofactor>
    <text evidence="3">Binds 1 FMN per subunit.</text>
</comment>
<keyword evidence="3 4" id="KW-0288">FMN</keyword>
<gene>
    <name evidence="3" type="primary">coaBC</name>
    <name evidence="7" type="ORF">ABR61_01195</name>
</gene>
<accession>A0A0R2Q4Y5</accession>
<evidence type="ECO:0000313" key="8">
    <source>
        <dbReference type="Proteomes" id="UP000054212"/>
    </source>
</evidence>
<comment type="caution">
    <text evidence="7">The sequence shown here is derived from an EMBL/GenBank/DDBJ whole genome shotgun (WGS) entry which is preliminary data.</text>
</comment>
<feature type="binding site" evidence="3">
    <location>
        <position position="277"/>
    </location>
    <ligand>
        <name>CTP</name>
        <dbReference type="ChEBI" id="CHEBI:37563"/>
    </ligand>
</feature>
<dbReference type="EC" id="4.1.1.36" evidence="3"/>
<protein>
    <recommendedName>
        <fullName evidence="3">Coenzyme A biosynthesis bifunctional protein CoaBC</fullName>
    </recommendedName>
    <alternativeName>
        <fullName evidence="3">DNA/pantothenate metabolism flavoprotein</fullName>
    </alternativeName>
    <alternativeName>
        <fullName evidence="3">Phosphopantothenoylcysteine synthetase/decarboxylase</fullName>
        <shortName evidence="3">PPCS-PPCDC</shortName>
    </alternativeName>
    <domain>
        <recommendedName>
            <fullName evidence="3">Phosphopantothenoylcysteine decarboxylase</fullName>
            <shortName evidence="3">PPC decarboxylase</shortName>
            <shortName evidence="3">PPC-DC</shortName>
            <ecNumber evidence="3">4.1.1.36</ecNumber>
        </recommendedName>
        <alternativeName>
            <fullName evidence="3">CoaC</fullName>
        </alternativeName>
    </domain>
    <domain>
        <recommendedName>
            <fullName evidence="3">Phosphopantothenate--cysteine ligase</fullName>
            <ecNumber evidence="3">6.3.2.5</ecNumber>
        </recommendedName>
        <alternativeName>
            <fullName evidence="3">CoaB</fullName>
        </alternativeName>
        <alternativeName>
            <fullName evidence="3">Phosphopantothenoylcysteine synthetase</fullName>
            <shortName evidence="3">PPC synthetase</shortName>
            <shortName evidence="3">PPC-S</shortName>
        </alternativeName>
    </domain>
</protein>
<dbReference type="GO" id="GO:0004633">
    <property type="term" value="F:phosphopantothenoylcysteine decarboxylase activity"/>
    <property type="evidence" value="ECO:0007669"/>
    <property type="project" value="UniProtKB-UniRule"/>
</dbReference>
<dbReference type="GO" id="GO:0010181">
    <property type="term" value="F:FMN binding"/>
    <property type="evidence" value="ECO:0007669"/>
    <property type="project" value="UniProtKB-UniRule"/>
</dbReference>